<evidence type="ECO:0008006" key="3">
    <source>
        <dbReference type="Google" id="ProtNLM"/>
    </source>
</evidence>
<dbReference type="EMBL" id="MTJN01000002">
    <property type="protein sequence ID" value="OOV07076.1"/>
    <property type="molecule type" value="Genomic_DNA"/>
</dbReference>
<proteinExistence type="predicted"/>
<sequence>MRVAPTFGVRSSRTAVNTGIRPTARTYGKARIGTYAAKAGGQITVDSDAERLMGHILGIDPRVRSFKQQPFTVDLVGERLLFTREEVSEARRSRGGRRGTAEYTPDFATIQADGTQCAYEVKLEGYEGDCAYWAKVKQAKVIMEAYCYSLSTVVVPTDERHPVLVNAQLLKPAQMRARTYLNSDISGRVEQYCSSGPVLQRDLCTDLQIPTGVIPILLVSGVLQADLAHQHICATLELSAAFGDVSHLCLIEQLVSNELCSERFLP</sequence>
<gene>
    <name evidence="1" type="ORF">RF819_10365</name>
</gene>
<dbReference type="OrthoDB" id="8944779at2"/>
<dbReference type="RefSeq" id="WP_078364904.1">
    <property type="nucleotide sequence ID" value="NZ_MTJN01000002.1"/>
</dbReference>
<name>A0A1T1ASJ9_RHOFE</name>
<keyword evidence="2" id="KW-1185">Reference proteome</keyword>
<evidence type="ECO:0000313" key="1">
    <source>
        <dbReference type="EMBL" id="OOV07076.1"/>
    </source>
</evidence>
<comment type="caution">
    <text evidence="1">The sequence shown here is derived from an EMBL/GenBank/DDBJ whole genome shotgun (WGS) entry which is preliminary data.</text>
</comment>
<reference evidence="1 2" key="1">
    <citation type="submission" date="2017-01" db="EMBL/GenBank/DDBJ databases">
        <title>Genome sequencing of Rhodoferax fermentans JCM 7819.</title>
        <authorList>
            <person name="Kim Y.J."/>
            <person name="Farh M.E.-A."/>
            <person name="Yang D.-C."/>
        </authorList>
    </citation>
    <scope>NUCLEOTIDE SEQUENCE [LARGE SCALE GENOMIC DNA]</scope>
    <source>
        <strain evidence="1 2">JCM 7819</strain>
    </source>
</reference>
<accession>A0A1T1ASJ9</accession>
<dbReference type="STRING" id="28066.RF819_10365"/>
<dbReference type="Proteomes" id="UP000190750">
    <property type="component" value="Unassembled WGS sequence"/>
</dbReference>
<evidence type="ECO:0000313" key="2">
    <source>
        <dbReference type="Proteomes" id="UP000190750"/>
    </source>
</evidence>
<protein>
    <recommendedName>
        <fullName evidence="3">TnsA endonuclease N-terminal domain-containing protein</fullName>
    </recommendedName>
</protein>
<organism evidence="1 2">
    <name type="scientific">Rhodoferax fermentans</name>
    <dbReference type="NCBI Taxonomy" id="28066"/>
    <lineage>
        <taxon>Bacteria</taxon>
        <taxon>Pseudomonadati</taxon>
        <taxon>Pseudomonadota</taxon>
        <taxon>Betaproteobacteria</taxon>
        <taxon>Burkholderiales</taxon>
        <taxon>Comamonadaceae</taxon>
        <taxon>Rhodoferax</taxon>
    </lineage>
</organism>
<dbReference type="AlphaFoldDB" id="A0A1T1ASJ9"/>